<sequence length="442" mass="46032">MNASCMVRPFPQRQRGSAMALVVVALAAMMLMATLALDGSHMLLNKTRLQNAVDAAALSGAKTLQQVRGSGNAGSLTQDAARATFQLNAQAAGNDELAAALGDNPGAIVQVDLAASVYGPFSFPGPIDARYVRVTVAELPLQGFFWGMLQALGNDAEKEIAAIATAGPSPTSPCDIAPLMVCGDPNQHDPANGLVWGYRFGDLEVLKGAAGNDPVIGPGNFQLIRLGDSSGAADVRQALAGGTEQCNSVGESVETEPGNTIGPVSQGFNTRFGQYSGALSGSADQYPPDFVTDYSSPRMSYNDSTGQAEYQGEVVSASGGDLSTASTALLDYNDWRQRVANCPNGCRADGVSERRILRIVLGNCTGSSGGQTSVPVLGFGCFFLVQPLPTGSGNKAQVFGQFVSECEGDNVPDSNPVNDSGPQIIQLYKTYIDNNRTPSNDS</sequence>
<proteinExistence type="predicted"/>
<dbReference type="Proteomes" id="UP001164632">
    <property type="component" value="Chromosome"/>
</dbReference>
<evidence type="ECO:0000313" key="3">
    <source>
        <dbReference type="Proteomes" id="UP001164632"/>
    </source>
</evidence>
<evidence type="ECO:0000313" key="2">
    <source>
        <dbReference type="EMBL" id="WAE54402.1"/>
    </source>
</evidence>
<reference evidence="2" key="1">
    <citation type="submission" date="2022-11" db="EMBL/GenBank/DDBJ databases">
        <title>Genomic of Pseudomonas TF18.</title>
        <authorList>
            <person name="Liu T."/>
        </authorList>
    </citation>
    <scope>NUCLEOTIDE SEQUENCE</scope>
    <source>
        <strain evidence="2">TF18</strain>
    </source>
</reference>
<gene>
    <name evidence="2" type="ORF">OSV15_09675</name>
</gene>
<dbReference type="EMBL" id="CP113257">
    <property type="protein sequence ID" value="WAE54402.1"/>
    <property type="molecule type" value="Genomic_DNA"/>
</dbReference>
<dbReference type="InterPro" id="IPR028087">
    <property type="entry name" value="Tad_N"/>
</dbReference>
<dbReference type="AlphaFoldDB" id="A0AA47E7M6"/>
<accession>A0AA47E7M6</accession>
<name>A0AA47E7M6_9GAMM</name>
<feature type="domain" description="Putative Flp pilus-assembly TadG-like N-terminal" evidence="1">
    <location>
        <begin position="16"/>
        <end position="61"/>
    </location>
</feature>
<dbReference type="Pfam" id="PF13400">
    <property type="entry name" value="Tad"/>
    <property type="match status" value="1"/>
</dbReference>
<organism evidence="2 3">
    <name type="scientific">Stutzerimonas frequens</name>
    <dbReference type="NCBI Taxonomy" id="2968969"/>
    <lineage>
        <taxon>Bacteria</taxon>
        <taxon>Pseudomonadati</taxon>
        <taxon>Pseudomonadota</taxon>
        <taxon>Gammaproteobacteria</taxon>
        <taxon>Pseudomonadales</taxon>
        <taxon>Pseudomonadaceae</taxon>
        <taxon>Stutzerimonas</taxon>
    </lineage>
</organism>
<dbReference type="RefSeq" id="WP_267932618.1">
    <property type="nucleotide sequence ID" value="NZ_CP113257.1"/>
</dbReference>
<evidence type="ECO:0000259" key="1">
    <source>
        <dbReference type="Pfam" id="PF13400"/>
    </source>
</evidence>
<protein>
    <submittedName>
        <fullName evidence="2">Pilus assembly protein TadG-related protein</fullName>
    </submittedName>
</protein>